<dbReference type="OrthoDB" id="6355205at2759"/>
<dbReference type="InterPro" id="IPR031993">
    <property type="entry name" value="DUF4789"/>
</dbReference>
<organism evidence="1 2">
    <name type="scientific">Daphnia magna</name>
    <dbReference type="NCBI Taxonomy" id="35525"/>
    <lineage>
        <taxon>Eukaryota</taxon>
        <taxon>Metazoa</taxon>
        <taxon>Ecdysozoa</taxon>
        <taxon>Arthropoda</taxon>
        <taxon>Crustacea</taxon>
        <taxon>Branchiopoda</taxon>
        <taxon>Diplostraca</taxon>
        <taxon>Cladocera</taxon>
        <taxon>Anomopoda</taxon>
        <taxon>Daphniidae</taxon>
        <taxon>Daphnia</taxon>
    </lineage>
</organism>
<dbReference type="EMBL" id="LRGB01000687">
    <property type="protein sequence ID" value="KZS16655.1"/>
    <property type="molecule type" value="Genomic_DNA"/>
</dbReference>
<sequence>MRSIQYLALLLILSLAINHVYGAPGKKAGSEEEGGEGGEGGGEEEEEGGEGGEGGEGDPEHERKQIAGELIRIERKLDLDIETNDHYDIRYALVDLETRIRPRVARLSKDIDATLTNPDQKAGEDKFQRGLLEDITRILFKAGARSCLSPHETFYVPSKKCMKFGPSARVNPCAEKKDQVLYDGKNNEGICDCIEDERHLIYYDGECYQQNYQGPCLKNFWLVMHNGTISCEPIPANCVADGQHVNWSPNPEAVPADCHQLGKRGPCSIDQVVSRDAAGIISCVVSNEPIALKAVAAKIAKVAGRNSTATRNAKPISDLATDLNNNSTTAAVETTSSPVPQKKKEFKKATASVVEEKPSSMWDQQSCSLGSYRKQSGKCPPY</sequence>
<dbReference type="Pfam" id="PF16033">
    <property type="entry name" value="DUF4789"/>
    <property type="match status" value="1"/>
</dbReference>
<dbReference type="AlphaFoldDB" id="A0A164ZRB3"/>
<comment type="caution">
    <text evidence="1">The sequence shown here is derived from an EMBL/GenBank/DDBJ whole genome shotgun (WGS) entry which is preliminary data.</text>
</comment>
<dbReference type="PANTHER" id="PTHR21177">
    <property type="entry name" value="IP06524P-RELATED"/>
    <property type="match status" value="1"/>
</dbReference>
<name>A0A164ZRB3_9CRUS</name>
<accession>A0A164ZRB3</accession>
<keyword evidence="2" id="KW-1185">Reference proteome</keyword>
<dbReference type="Proteomes" id="UP000076858">
    <property type="component" value="Unassembled WGS sequence"/>
</dbReference>
<protein>
    <submittedName>
        <fullName evidence="1">Uncharacterized protein</fullName>
    </submittedName>
</protein>
<proteinExistence type="predicted"/>
<gene>
    <name evidence="1" type="ORF">APZ42_017213</name>
</gene>
<dbReference type="PANTHER" id="PTHR21177:SF4">
    <property type="entry name" value="IP06524P"/>
    <property type="match status" value="1"/>
</dbReference>
<reference evidence="1 2" key="1">
    <citation type="submission" date="2016-03" db="EMBL/GenBank/DDBJ databases">
        <title>EvidentialGene: Evidence-directed Construction of Genes on Genomes.</title>
        <authorList>
            <person name="Gilbert D.G."/>
            <person name="Choi J.-H."/>
            <person name="Mockaitis K."/>
            <person name="Colbourne J."/>
            <person name="Pfrender M."/>
        </authorList>
    </citation>
    <scope>NUCLEOTIDE SEQUENCE [LARGE SCALE GENOMIC DNA]</scope>
    <source>
        <strain evidence="1 2">Xinb3</strain>
        <tissue evidence="1">Complete organism</tissue>
    </source>
</reference>
<evidence type="ECO:0000313" key="1">
    <source>
        <dbReference type="EMBL" id="KZS16655.1"/>
    </source>
</evidence>
<evidence type="ECO:0000313" key="2">
    <source>
        <dbReference type="Proteomes" id="UP000076858"/>
    </source>
</evidence>